<evidence type="ECO:0000313" key="4">
    <source>
        <dbReference type="Proteomes" id="UP000663823"/>
    </source>
</evidence>
<sequence>MSPKIDSLELAHLHFIPKPHKPDTPLRPIVAAIHAPATEISKFLNDLLAPIFLRVARQTTFINGIDLVRALEKYAANGHLKPTTLFITFDVENLYTMIPRQGALEVLLQFLERNLRNNKIGTLRIDDIMRMARLVLDTNIFAYENKYYRQIRGGAMGSAFTQTLANIYMLDWEQQLMHDQQADQEIYGRYIDDVFMTTNLTHDQIKVRLDNAHRKDPNIRISYSIQSTIDFLDVTVNNEHGHLKTSIFHKSAAEPYVLPYTSDHPRHVFRNIPYAALLRAARICSNVEDFDMERIRIDLSLLLNEYPPSFISKHFHRFFEINQTMAVFERLDSQIVEYQSKVFFNTKLMTDPDRNIERDIDRFDDIFHRFDDDIDEEEDTNIDFDNLYMNIGKDNNNDVIEIEQLNDDKNNLIDSVFKEENLSQKLSQLSATDKEQEDSDKSKPSTVKKRPTLTPSTTTDNISKKMKPDKEESTSNQIPRYLSSHNKAFEQMINPILEKTTTTSINIEYLREIAILIHQLECIDLDILLWTTYLRSGTGTLKPQATTSTLLLWPLEVKQRMIDRGETTASDPNEIDHASLPTEGQIAIVQYDYNDRLIQLEYYQQNPNEYQKQIFENLTQAKYEKETSKFDVAILKQRIVYNHLPQSFESLKIPPPISFDTITDTMTCQRLKDRCEKILQRTKSEMMMIYITTAEAKMNEYEKKFDTDLAKMKENQCSGPSHKKLTQTMLNIMERRFQNINERLTCLYKLKLRFFVKAPTEQVTFLNRGPTYVPPCQIHILSKSSLILAQIVTKQMAPLQRELAKLFIKYPIDLSRQMHFENGIEQLFNESFLQPMPSVLEERALYEKQLILSIRYQLNKDQLILRRTADEMNTYYLGRLNEFNQKSNEYIQNSTCYELIETINEINTEQQQLEGIIQSIDLQLEILYQRKLIKEDHLIRLSIGKKTNINLPYLYFLPETNENVHMSVQPRLSSCQHCPIYTLATYLNQLLRPLFDNFSRSTTFLNGGDFIQKLQYYCIQ</sequence>
<dbReference type="PANTHER" id="PTHR21301">
    <property type="entry name" value="REVERSE TRANSCRIPTASE"/>
    <property type="match status" value="1"/>
</dbReference>
<gene>
    <name evidence="3" type="ORF">OTI717_LOCUS34802</name>
</gene>
<dbReference type="InterPro" id="IPR058912">
    <property type="entry name" value="HTH_animal"/>
</dbReference>
<protein>
    <recommendedName>
        <fullName evidence="2">Reverse transcriptase domain-containing protein</fullName>
    </recommendedName>
</protein>
<dbReference type="AlphaFoldDB" id="A0A819W4P3"/>
<dbReference type="EMBL" id="CAJOAX010012784">
    <property type="protein sequence ID" value="CAF4118762.1"/>
    <property type="molecule type" value="Genomic_DNA"/>
</dbReference>
<dbReference type="Proteomes" id="UP000663823">
    <property type="component" value="Unassembled WGS sequence"/>
</dbReference>
<accession>A0A819W4P3</accession>
<evidence type="ECO:0000313" key="3">
    <source>
        <dbReference type="EMBL" id="CAF4118762.1"/>
    </source>
</evidence>
<evidence type="ECO:0000256" key="1">
    <source>
        <dbReference type="SAM" id="MobiDB-lite"/>
    </source>
</evidence>
<organism evidence="3 4">
    <name type="scientific">Rotaria sordida</name>
    <dbReference type="NCBI Taxonomy" id="392033"/>
    <lineage>
        <taxon>Eukaryota</taxon>
        <taxon>Metazoa</taxon>
        <taxon>Spiralia</taxon>
        <taxon>Gnathifera</taxon>
        <taxon>Rotifera</taxon>
        <taxon>Eurotatoria</taxon>
        <taxon>Bdelloidea</taxon>
        <taxon>Philodinida</taxon>
        <taxon>Philodinidae</taxon>
        <taxon>Rotaria</taxon>
    </lineage>
</organism>
<comment type="caution">
    <text evidence="3">The sequence shown here is derived from an EMBL/GenBank/DDBJ whole genome shotgun (WGS) entry which is preliminary data.</text>
</comment>
<feature type="non-terminal residue" evidence="3">
    <location>
        <position position="1020"/>
    </location>
</feature>
<dbReference type="PANTHER" id="PTHR21301:SF10">
    <property type="entry name" value="REVERSE TRANSCRIPTASE DOMAIN-CONTAINING PROTEIN"/>
    <property type="match status" value="1"/>
</dbReference>
<dbReference type="Pfam" id="PF26215">
    <property type="entry name" value="HTH_animal"/>
    <property type="match status" value="1"/>
</dbReference>
<feature type="region of interest" description="Disordered" evidence="1">
    <location>
        <begin position="427"/>
        <end position="478"/>
    </location>
</feature>
<dbReference type="PROSITE" id="PS50878">
    <property type="entry name" value="RT_POL"/>
    <property type="match status" value="1"/>
</dbReference>
<name>A0A819W4P3_9BILA</name>
<feature type="domain" description="Reverse transcriptase" evidence="2">
    <location>
        <begin position="1"/>
        <end position="247"/>
    </location>
</feature>
<proteinExistence type="predicted"/>
<evidence type="ECO:0000259" key="2">
    <source>
        <dbReference type="PROSITE" id="PS50878"/>
    </source>
</evidence>
<reference evidence="3" key="1">
    <citation type="submission" date="2021-02" db="EMBL/GenBank/DDBJ databases">
        <authorList>
            <person name="Nowell W R."/>
        </authorList>
    </citation>
    <scope>NUCLEOTIDE SEQUENCE</scope>
</reference>
<dbReference type="InterPro" id="IPR000477">
    <property type="entry name" value="RT_dom"/>
</dbReference>
<feature type="compositionally biased region" description="Basic and acidic residues" evidence="1">
    <location>
        <begin position="462"/>
        <end position="473"/>
    </location>
</feature>